<dbReference type="InterPro" id="IPR000640">
    <property type="entry name" value="EFG_V-like"/>
</dbReference>
<dbReference type="PRINTS" id="PR00315">
    <property type="entry name" value="ELONGATNFCT"/>
</dbReference>
<dbReference type="InterPro" id="IPR005225">
    <property type="entry name" value="Small_GTP-bd"/>
</dbReference>
<comment type="caution">
    <text evidence="10">The sequence shown here is derived from an EMBL/GenBank/DDBJ whole genome shotgun (WGS) entry which is preliminary data.</text>
</comment>
<keyword evidence="5" id="KW-0378">Hydrolase</keyword>
<dbReference type="InterPro" id="IPR004161">
    <property type="entry name" value="EFTu-like_2"/>
</dbReference>
<dbReference type="GO" id="GO:0005829">
    <property type="term" value="C:cytosol"/>
    <property type="evidence" value="ECO:0007669"/>
    <property type="project" value="TreeGrafter"/>
</dbReference>
<evidence type="ECO:0000256" key="5">
    <source>
        <dbReference type="ARBA" id="ARBA00022801"/>
    </source>
</evidence>
<dbReference type="SMART" id="SM00889">
    <property type="entry name" value="EFG_IV"/>
    <property type="match status" value="1"/>
</dbReference>
<dbReference type="Pfam" id="PF03764">
    <property type="entry name" value="EFG_IV"/>
    <property type="match status" value="1"/>
</dbReference>
<dbReference type="Pfam" id="PF03144">
    <property type="entry name" value="GTP_EFTU_D2"/>
    <property type="match status" value="1"/>
</dbReference>
<comment type="subcellular location">
    <subcellularLocation>
        <location evidence="1">Cytoplasm</location>
    </subcellularLocation>
</comment>
<dbReference type="InterPro" id="IPR035647">
    <property type="entry name" value="EFG_III/V"/>
</dbReference>
<dbReference type="Gene3D" id="3.30.70.870">
    <property type="entry name" value="Elongation Factor G (Translational Gtpase), domain 3"/>
    <property type="match status" value="1"/>
</dbReference>
<dbReference type="InterPro" id="IPR005517">
    <property type="entry name" value="Transl_elong_EFG/EF2_IV"/>
</dbReference>
<dbReference type="CDD" id="cd16261">
    <property type="entry name" value="EF2_snRNP_III"/>
    <property type="match status" value="1"/>
</dbReference>
<dbReference type="CDD" id="cd01681">
    <property type="entry name" value="aeEF2_snRNP_like_IV"/>
    <property type="match status" value="1"/>
</dbReference>
<dbReference type="InterPro" id="IPR020568">
    <property type="entry name" value="Ribosomal_Su5_D2-typ_SF"/>
</dbReference>
<dbReference type="InterPro" id="IPR041095">
    <property type="entry name" value="EFG_II"/>
</dbReference>
<gene>
    <name evidence="10" type="ORF">PENTCL1PPCAC_21621</name>
</gene>
<keyword evidence="6" id="KW-0648">Protein biosynthesis</keyword>
<dbReference type="SUPFAM" id="SSF52540">
    <property type="entry name" value="P-loop containing nucleoside triphosphate hydrolases"/>
    <property type="match status" value="1"/>
</dbReference>
<sequence length="857" mass="95051">VNFTIDEIRSHMDRQRNIRNMSVIAHVDHGKSTLTDSLVAKAGIIAGAKAGETRYTDSRKDEAERGITIKSTAITMFFELNKRDLDFIKADDQIEIVEVEGEKQKHNGFLINLIDSPGHVDFSSEVTAALRVTDGALVVVDCVSGVAVQTETVLRQALVERVKPILFMNKMDRALLELQLGQEELFRTFRRIIENVNVIIGTYADEDGPMGTITVDPSLGNVGFGSGLHGWAFTLKQFAEMYAEKFGVAVDRLMKNLWGDRFFDVKTKKWSTTVSDDANRGFCQFVLDPIYKIFDAAMNLKKEEVSKLVDSLSIKLTKEEQELEGKPLMKVLMRKWLPAGDTMLQMICIHLPSPVTAQKYRMEMLYEGPHDDEAALAIKNCDANGPLMMYVSKMVPTSDKGRFYAFGRVFSGKVATGMKARILGPNYVPGSKDDYQYKTIQKTMLMMGRVVEPIDDVPAGNIVGLGGVDQYLIKGGTITTAKDAHNMRVMKFSVSPVVRVAVEPKNPADLPKLVEGLKRLAKSDPMVQCLTEESGEHIVAGAGELHLEICLKDLEEDHAGVPLKVSDPVVSYRETVSAESSKICLSKSANKFNRFYVSAVPMPDGLADDIDKGIVDIKMDFKERARVLAEKYAYDSAEARKIWCFGPDVTGPNILIDVTKGVQYLNEVKDAVVAGFQWATKDGVLCEENMRGIRFNMHDVTLHADAKHRGGGQIIPTMRRVLYASVLTAEPRLLEPMYLVEIQCPEQAVGGIYGVLNRRRGHVFEEYQVAGTPMFVVKAYLPVNESFGEFFTFLLSDIAGLLDSRLTSAPTLAVRLSHNASSTTGRSFPEIPCSPEPSRTKLSSIPGNGRDSRREFP</sequence>
<dbReference type="SUPFAM" id="SSF54211">
    <property type="entry name" value="Ribosomal protein S5 domain 2-like"/>
    <property type="match status" value="1"/>
</dbReference>
<protein>
    <recommendedName>
        <fullName evidence="9">Tr-type G domain-containing protein</fullName>
    </recommendedName>
</protein>
<dbReference type="InterPro" id="IPR031157">
    <property type="entry name" value="G_TR_CS"/>
</dbReference>
<dbReference type="Pfam" id="PF00679">
    <property type="entry name" value="EFG_C"/>
    <property type="match status" value="1"/>
</dbReference>
<dbReference type="SUPFAM" id="SSF50447">
    <property type="entry name" value="Translation proteins"/>
    <property type="match status" value="1"/>
</dbReference>
<evidence type="ECO:0000313" key="10">
    <source>
        <dbReference type="EMBL" id="GMS99446.1"/>
    </source>
</evidence>
<evidence type="ECO:0000256" key="4">
    <source>
        <dbReference type="ARBA" id="ARBA00022768"/>
    </source>
</evidence>
<proteinExistence type="predicted"/>
<dbReference type="PROSITE" id="PS00301">
    <property type="entry name" value="G_TR_1"/>
    <property type="match status" value="1"/>
</dbReference>
<name>A0AAV5TYW0_9BILA</name>
<evidence type="ECO:0000256" key="3">
    <source>
        <dbReference type="ARBA" id="ARBA00022741"/>
    </source>
</evidence>
<dbReference type="PANTHER" id="PTHR42908:SF10">
    <property type="entry name" value="EUKARYOTIC TRANSLATION ELONGATION FACTOR 2"/>
    <property type="match status" value="1"/>
</dbReference>
<feature type="non-terminal residue" evidence="10">
    <location>
        <position position="857"/>
    </location>
</feature>
<dbReference type="InterPro" id="IPR009000">
    <property type="entry name" value="Transl_B-barrel_sf"/>
</dbReference>
<dbReference type="GO" id="GO:0003924">
    <property type="term" value="F:GTPase activity"/>
    <property type="evidence" value="ECO:0007669"/>
    <property type="project" value="InterPro"/>
</dbReference>
<dbReference type="CDD" id="cd01885">
    <property type="entry name" value="EF2"/>
    <property type="match status" value="1"/>
</dbReference>
<evidence type="ECO:0000256" key="1">
    <source>
        <dbReference type="ARBA" id="ARBA00004496"/>
    </source>
</evidence>
<dbReference type="EMBL" id="BTSX01000005">
    <property type="protein sequence ID" value="GMS99446.1"/>
    <property type="molecule type" value="Genomic_DNA"/>
</dbReference>
<evidence type="ECO:0000256" key="2">
    <source>
        <dbReference type="ARBA" id="ARBA00022490"/>
    </source>
</evidence>
<evidence type="ECO:0000313" key="11">
    <source>
        <dbReference type="Proteomes" id="UP001432027"/>
    </source>
</evidence>
<dbReference type="FunFam" id="3.30.230.10:FF:000006">
    <property type="entry name" value="Translation elongation factor 2"/>
    <property type="match status" value="1"/>
</dbReference>
<dbReference type="FunFam" id="3.30.70.870:FF:000002">
    <property type="entry name" value="Translation elongation factor 2"/>
    <property type="match status" value="1"/>
</dbReference>
<keyword evidence="11" id="KW-1185">Reference proteome</keyword>
<dbReference type="SUPFAM" id="SSF54980">
    <property type="entry name" value="EF-G C-terminal domain-like"/>
    <property type="match status" value="2"/>
</dbReference>
<dbReference type="Gene3D" id="2.40.30.10">
    <property type="entry name" value="Translation factors"/>
    <property type="match status" value="1"/>
</dbReference>
<dbReference type="GO" id="GO:0005525">
    <property type="term" value="F:GTP binding"/>
    <property type="evidence" value="ECO:0007669"/>
    <property type="project" value="UniProtKB-KW"/>
</dbReference>
<dbReference type="PANTHER" id="PTHR42908">
    <property type="entry name" value="TRANSLATION ELONGATION FACTOR-RELATED"/>
    <property type="match status" value="1"/>
</dbReference>
<dbReference type="InterPro" id="IPR000795">
    <property type="entry name" value="T_Tr_GTP-bd_dom"/>
</dbReference>
<feature type="non-terminal residue" evidence="10">
    <location>
        <position position="1"/>
    </location>
</feature>
<dbReference type="FunFam" id="3.40.50.300:FF:000058">
    <property type="entry name" value="Translation elongation factor 2"/>
    <property type="match status" value="1"/>
</dbReference>
<dbReference type="FunFam" id="2.40.30.10:FF:000010">
    <property type="entry name" value="Translation elongation factor 2"/>
    <property type="match status" value="1"/>
</dbReference>
<dbReference type="Gene3D" id="3.30.70.240">
    <property type="match status" value="1"/>
</dbReference>
<feature type="domain" description="Tr-type G" evidence="9">
    <location>
        <begin position="16"/>
        <end position="355"/>
    </location>
</feature>
<dbReference type="FunFam" id="3.90.1430.10:FF:000003">
    <property type="entry name" value="Elongation factor 2"/>
    <property type="match status" value="1"/>
</dbReference>
<evidence type="ECO:0000256" key="8">
    <source>
        <dbReference type="SAM" id="MobiDB-lite"/>
    </source>
</evidence>
<dbReference type="AlphaFoldDB" id="A0AAV5TYW0"/>
<evidence type="ECO:0000259" key="9">
    <source>
        <dbReference type="PROSITE" id="PS51722"/>
    </source>
</evidence>
<keyword evidence="4" id="KW-0251">Elongation factor</keyword>
<keyword evidence="2" id="KW-0963">Cytoplasm</keyword>
<dbReference type="InterPro" id="IPR027417">
    <property type="entry name" value="P-loop_NTPase"/>
</dbReference>
<dbReference type="Gene3D" id="3.90.1430.10">
    <property type="entry name" value="Yeast translation eEF2 (G' domain)"/>
    <property type="match status" value="1"/>
</dbReference>
<dbReference type="GO" id="GO:0003746">
    <property type="term" value="F:translation elongation factor activity"/>
    <property type="evidence" value="ECO:0007669"/>
    <property type="project" value="UniProtKB-KW"/>
</dbReference>
<dbReference type="CDD" id="cd04096">
    <property type="entry name" value="eEF2_snRNP_like_C"/>
    <property type="match status" value="1"/>
</dbReference>
<keyword evidence="7" id="KW-0342">GTP-binding</keyword>
<dbReference type="InterPro" id="IPR014721">
    <property type="entry name" value="Ribsml_uS5_D2-typ_fold_subgr"/>
</dbReference>
<dbReference type="Gene3D" id="3.40.50.300">
    <property type="entry name" value="P-loop containing nucleotide triphosphate hydrolases"/>
    <property type="match status" value="1"/>
</dbReference>
<dbReference type="SMART" id="SM00838">
    <property type="entry name" value="EFG_C"/>
    <property type="match status" value="1"/>
</dbReference>
<dbReference type="GO" id="GO:0043022">
    <property type="term" value="F:ribosome binding"/>
    <property type="evidence" value="ECO:0007669"/>
    <property type="project" value="TreeGrafter"/>
</dbReference>
<accession>A0AAV5TYW0</accession>
<evidence type="ECO:0000256" key="6">
    <source>
        <dbReference type="ARBA" id="ARBA00022917"/>
    </source>
</evidence>
<dbReference type="PROSITE" id="PS51722">
    <property type="entry name" value="G_TR_2"/>
    <property type="match status" value="1"/>
</dbReference>
<dbReference type="NCBIfam" id="TIGR00231">
    <property type="entry name" value="small_GTP"/>
    <property type="match status" value="1"/>
</dbReference>
<dbReference type="Pfam" id="PF14492">
    <property type="entry name" value="EFG_III"/>
    <property type="match status" value="1"/>
</dbReference>
<organism evidence="10 11">
    <name type="scientific">Pristionchus entomophagus</name>
    <dbReference type="NCBI Taxonomy" id="358040"/>
    <lineage>
        <taxon>Eukaryota</taxon>
        <taxon>Metazoa</taxon>
        <taxon>Ecdysozoa</taxon>
        <taxon>Nematoda</taxon>
        <taxon>Chromadorea</taxon>
        <taxon>Rhabditida</taxon>
        <taxon>Rhabditina</taxon>
        <taxon>Diplogasteromorpha</taxon>
        <taxon>Diplogasteroidea</taxon>
        <taxon>Neodiplogasteridae</taxon>
        <taxon>Pristionchus</taxon>
    </lineage>
</organism>
<keyword evidence="3" id="KW-0547">Nucleotide-binding</keyword>
<dbReference type="Gene3D" id="3.30.230.10">
    <property type="match status" value="1"/>
</dbReference>
<evidence type="ECO:0000256" key="7">
    <source>
        <dbReference type="ARBA" id="ARBA00023134"/>
    </source>
</evidence>
<dbReference type="Pfam" id="PF00009">
    <property type="entry name" value="GTP_EFTU"/>
    <property type="match status" value="1"/>
</dbReference>
<dbReference type="GO" id="GO:1990904">
    <property type="term" value="C:ribonucleoprotein complex"/>
    <property type="evidence" value="ECO:0007669"/>
    <property type="project" value="TreeGrafter"/>
</dbReference>
<feature type="region of interest" description="Disordered" evidence="8">
    <location>
        <begin position="821"/>
        <end position="857"/>
    </location>
</feature>
<reference evidence="10" key="1">
    <citation type="submission" date="2023-10" db="EMBL/GenBank/DDBJ databases">
        <title>Genome assembly of Pristionchus species.</title>
        <authorList>
            <person name="Yoshida K."/>
            <person name="Sommer R.J."/>
        </authorList>
    </citation>
    <scope>NUCLEOTIDE SEQUENCE</scope>
    <source>
        <strain evidence="10">RS0144</strain>
    </source>
</reference>
<dbReference type="Proteomes" id="UP001432027">
    <property type="component" value="Unassembled WGS sequence"/>
</dbReference>